<proteinExistence type="predicted"/>
<name>A0A0E0M649_ORYPU</name>
<dbReference type="EnsemblPlants" id="OPUNC10G04010.2">
    <property type="protein sequence ID" value="OPUNC10G04010.2"/>
    <property type="gene ID" value="OPUNC10G04010"/>
</dbReference>
<dbReference type="AlphaFoldDB" id="A0A0E0M649"/>
<evidence type="ECO:0000256" key="1">
    <source>
        <dbReference type="SAM" id="MobiDB-lite"/>
    </source>
</evidence>
<dbReference type="Gramene" id="OPUNC10G04010.2">
    <property type="protein sequence ID" value="OPUNC10G04010.2"/>
    <property type="gene ID" value="OPUNC10G04010"/>
</dbReference>
<protein>
    <submittedName>
        <fullName evidence="2">Uncharacterized protein</fullName>
    </submittedName>
</protein>
<evidence type="ECO:0000313" key="3">
    <source>
        <dbReference type="Proteomes" id="UP000026962"/>
    </source>
</evidence>
<accession>A0A0E0M649</accession>
<reference evidence="2" key="2">
    <citation type="submission" date="2018-05" db="EMBL/GenBank/DDBJ databases">
        <title>OpunRS2 (Oryza punctata Reference Sequence Version 2).</title>
        <authorList>
            <person name="Zhang J."/>
            <person name="Kudrna D."/>
            <person name="Lee S."/>
            <person name="Talag J."/>
            <person name="Welchert J."/>
            <person name="Wing R.A."/>
        </authorList>
    </citation>
    <scope>NUCLEOTIDE SEQUENCE [LARGE SCALE GENOMIC DNA]</scope>
</reference>
<dbReference type="Proteomes" id="UP000026962">
    <property type="component" value="Chromosome 10"/>
</dbReference>
<reference evidence="2" key="1">
    <citation type="submission" date="2015-04" db="UniProtKB">
        <authorList>
            <consortium name="EnsemblPlants"/>
        </authorList>
    </citation>
    <scope>IDENTIFICATION</scope>
</reference>
<sequence>MTSCRRRPTSPSPSQAQAQPLEDDDLLSEILLRLPPKPSSLLGFFKMGWRSDDSSEPAKGVGGTVTKVVVAGATQSSYHRHLPCQAELRFFLRRSSLLPHSLCLPLLSPDVKQKGAHVVVGVTIPWLLEP</sequence>
<keyword evidence="3" id="KW-1185">Reference proteome</keyword>
<evidence type="ECO:0000313" key="2">
    <source>
        <dbReference type="EnsemblPlants" id="OPUNC10G04010.2"/>
    </source>
</evidence>
<organism evidence="2">
    <name type="scientific">Oryza punctata</name>
    <name type="common">Red rice</name>
    <dbReference type="NCBI Taxonomy" id="4537"/>
    <lineage>
        <taxon>Eukaryota</taxon>
        <taxon>Viridiplantae</taxon>
        <taxon>Streptophyta</taxon>
        <taxon>Embryophyta</taxon>
        <taxon>Tracheophyta</taxon>
        <taxon>Spermatophyta</taxon>
        <taxon>Magnoliopsida</taxon>
        <taxon>Liliopsida</taxon>
        <taxon>Poales</taxon>
        <taxon>Poaceae</taxon>
        <taxon>BOP clade</taxon>
        <taxon>Oryzoideae</taxon>
        <taxon>Oryzeae</taxon>
        <taxon>Oryzinae</taxon>
        <taxon>Oryza</taxon>
    </lineage>
</organism>
<feature type="region of interest" description="Disordered" evidence="1">
    <location>
        <begin position="1"/>
        <end position="21"/>
    </location>
</feature>